<dbReference type="InterPro" id="IPR006118">
    <property type="entry name" value="Recombinase_CS"/>
</dbReference>
<sequence length="188" mass="20885">MLIGYARVSTQDQNLELQCEALARAGCKKVFEEKVSGTRVERPGLAKTLEMLREGDTLVVWKLDRLGRSVKQLVDLVGELHKQGVQFRSLTDSIDTGTPSGRFFFHVMASLAEMERELIVERTRAGLEVAKQLGRKGGRKRKMTDSKIESAKKLLASGVTPKDVAKNLGVSIPTLYRWLPAYSSTIGH</sequence>
<evidence type="ECO:0000259" key="8">
    <source>
        <dbReference type="PROSITE" id="PS51736"/>
    </source>
</evidence>
<proteinExistence type="inferred from homology"/>
<organism evidence="9 10">
    <name type="scientific">Xylella fastidiosa subsp. multiplex</name>
    <dbReference type="NCBI Taxonomy" id="644357"/>
    <lineage>
        <taxon>Bacteria</taxon>
        <taxon>Pseudomonadati</taxon>
        <taxon>Pseudomonadota</taxon>
        <taxon>Gammaproteobacteria</taxon>
        <taxon>Lysobacterales</taxon>
        <taxon>Lysobacteraceae</taxon>
        <taxon>Xylella</taxon>
    </lineage>
</organism>
<reference evidence="9" key="1">
    <citation type="submission" date="2019-05" db="EMBL/GenBank/DDBJ databases">
        <authorList>
            <person name="Castillo A."/>
            <person name="Giampetruzzi A."/>
            <person name="Landa B."/>
            <person name="Saponari M."/>
            <person name="Almeida R.P.P."/>
            <person name="Moralejo E."/>
            <person name="Marco-Noales E."/>
            <person name="Velasco-Amo M.P."/>
            <person name="Roman-Ecija M."/>
            <person name="Navarro I."/>
            <person name="Monterde A."/>
            <person name="Barbe S."/>
        </authorList>
    </citation>
    <scope>NUCLEOTIDE SEQUENCE</scope>
    <source>
        <strain evidence="9">XYL1981</strain>
    </source>
</reference>
<evidence type="ECO:0000256" key="3">
    <source>
        <dbReference type="ARBA" id="ARBA00023100"/>
    </source>
</evidence>
<dbReference type="SMART" id="SM00857">
    <property type="entry name" value="Resolvase"/>
    <property type="match status" value="1"/>
</dbReference>
<evidence type="ECO:0000256" key="7">
    <source>
        <dbReference type="PROSITE-ProRule" id="PRU10137"/>
    </source>
</evidence>
<feature type="active site" description="O-(5'-phospho-DNA)-serine intermediate" evidence="6 7">
    <location>
        <position position="9"/>
    </location>
</feature>
<dbReference type="Pfam" id="PF02796">
    <property type="entry name" value="HTH_7"/>
    <property type="match status" value="1"/>
</dbReference>
<dbReference type="FunFam" id="3.40.50.1390:FF:000001">
    <property type="entry name" value="DNA recombinase"/>
    <property type="match status" value="1"/>
</dbReference>
<comment type="caution">
    <text evidence="9">The sequence shown here is derived from an EMBL/GenBank/DDBJ whole genome shotgun (WGS) entry which is preliminary data.</text>
</comment>
<dbReference type="PANTHER" id="PTHR30461">
    <property type="entry name" value="DNA-INVERTASE FROM LAMBDOID PROPHAGE"/>
    <property type="match status" value="1"/>
</dbReference>
<dbReference type="GO" id="GO:0000150">
    <property type="term" value="F:DNA strand exchange activity"/>
    <property type="evidence" value="ECO:0007669"/>
    <property type="project" value="UniProtKB-KW"/>
</dbReference>
<dbReference type="PROSITE" id="PS51736">
    <property type="entry name" value="RECOMBINASES_3"/>
    <property type="match status" value="1"/>
</dbReference>
<dbReference type="CDD" id="cd00569">
    <property type="entry name" value="HTH_Hin_like"/>
    <property type="match status" value="1"/>
</dbReference>
<keyword evidence="2" id="KW-0229">DNA integration</keyword>
<keyword evidence="5" id="KW-0233">DNA recombination</keyword>
<evidence type="ECO:0000256" key="6">
    <source>
        <dbReference type="PIRSR" id="PIRSR606118-50"/>
    </source>
</evidence>
<dbReference type="InterPro" id="IPR036162">
    <property type="entry name" value="Resolvase-like_N_sf"/>
</dbReference>
<gene>
    <name evidence="9" type="ORF">FG476_02185</name>
</gene>
<dbReference type="CDD" id="cd03768">
    <property type="entry name" value="SR_ResInv"/>
    <property type="match status" value="1"/>
</dbReference>
<dbReference type="PROSITE" id="PS00398">
    <property type="entry name" value="RECOMBINASES_2"/>
    <property type="match status" value="1"/>
</dbReference>
<evidence type="ECO:0000256" key="2">
    <source>
        <dbReference type="ARBA" id="ARBA00022908"/>
    </source>
</evidence>
<dbReference type="SUPFAM" id="SSF46689">
    <property type="entry name" value="Homeodomain-like"/>
    <property type="match status" value="1"/>
</dbReference>
<accession>A0A9Q4MFL9</accession>
<evidence type="ECO:0000256" key="5">
    <source>
        <dbReference type="ARBA" id="ARBA00023172"/>
    </source>
</evidence>
<dbReference type="PANTHER" id="PTHR30461:SF2">
    <property type="entry name" value="SERINE RECOMBINASE PINE-RELATED"/>
    <property type="match status" value="1"/>
</dbReference>
<dbReference type="GO" id="GO:0003677">
    <property type="term" value="F:DNA binding"/>
    <property type="evidence" value="ECO:0007669"/>
    <property type="project" value="UniProtKB-KW"/>
</dbReference>
<dbReference type="PROSITE" id="PS00397">
    <property type="entry name" value="RECOMBINASES_1"/>
    <property type="match status" value="1"/>
</dbReference>
<evidence type="ECO:0000256" key="4">
    <source>
        <dbReference type="ARBA" id="ARBA00023125"/>
    </source>
</evidence>
<dbReference type="InterPro" id="IPR006119">
    <property type="entry name" value="Resolv_N"/>
</dbReference>
<dbReference type="FunFam" id="1.10.10.60:FF:000352">
    <property type="entry name" value="Site-specific DNA recombinase"/>
    <property type="match status" value="1"/>
</dbReference>
<dbReference type="GO" id="GO:0015074">
    <property type="term" value="P:DNA integration"/>
    <property type="evidence" value="ECO:0007669"/>
    <property type="project" value="UniProtKB-KW"/>
</dbReference>
<dbReference type="Gene3D" id="3.40.50.1390">
    <property type="entry name" value="Resolvase, N-terminal catalytic domain"/>
    <property type="match status" value="1"/>
</dbReference>
<dbReference type="InterPro" id="IPR006120">
    <property type="entry name" value="Resolvase_HTH_dom"/>
</dbReference>
<feature type="domain" description="Resolvase/invertase-type recombinase catalytic" evidence="8">
    <location>
        <begin position="1"/>
        <end position="134"/>
    </location>
</feature>
<evidence type="ECO:0000313" key="9">
    <source>
        <dbReference type="EMBL" id="MRU22936.1"/>
    </source>
</evidence>
<dbReference type="Pfam" id="PF00239">
    <property type="entry name" value="Resolvase"/>
    <property type="match status" value="1"/>
</dbReference>
<evidence type="ECO:0000256" key="1">
    <source>
        <dbReference type="ARBA" id="ARBA00009913"/>
    </source>
</evidence>
<dbReference type="SUPFAM" id="SSF53041">
    <property type="entry name" value="Resolvase-like"/>
    <property type="match status" value="1"/>
</dbReference>
<keyword evidence="3" id="KW-0230">DNA invertase</keyword>
<evidence type="ECO:0000313" key="10">
    <source>
        <dbReference type="Proteomes" id="UP000474061"/>
    </source>
</evidence>
<dbReference type="InterPro" id="IPR009057">
    <property type="entry name" value="Homeodomain-like_sf"/>
</dbReference>
<dbReference type="RefSeq" id="WP_004085755.1">
    <property type="nucleotide sequence ID" value="NZ_CP047134.1"/>
</dbReference>
<reference evidence="9" key="2">
    <citation type="journal article" date="2020" name="Appl. Environ. Microbiol.">
        <title>Multiple intercontinental introductions associated with the emergence of a plant pathogen in Europe.</title>
        <authorList>
            <person name="Landa B.B."/>
            <person name="Castillo A.I."/>
            <person name="Giampetruzzi A."/>
            <person name="Kahn A."/>
            <person name="Roman-Ecija M."/>
            <person name="Velasco-Amo M.P."/>
            <person name="Navas-Cortes J.A."/>
            <person name="Marco-Noales E."/>
            <person name="Barbe S."/>
            <person name="Moralejo E."/>
            <person name="Coletta-Filho H.D."/>
            <person name="Saldarelli P."/>
            <person name="Saponari M."/>
            <person name="Almeida R.P.P."/>
        </authorList>
    </citation>
    <scope>NUCLEOTIDE SEQUENCE</scope>
    <source>
        <strain evidence="9">XYL1981</strain>
    </source>
</reference>
<dbReference type="InterPro" id="IPR050639">
    <property type="entry name" value="SSR_resolvase"/>
</dbReference>
<dbReference type="EMBL" id="VDCJ01000321">
    <property type="protein sequence ID" value="MRU22936.1"/>
    <property type="molecule type" value="Genomic_DNA"/>
</dbReference>
<keyword evidence="4" id="KW-0238">DNA-binding</keyword>
<dbReference type="Proteomes" id="UP000474061">
    <property type="component" value="Unassembled WGS sequence"/>
</dbReference>
<dbReference type="Gene3D" id="1.10.10.60">
    <property type="entry name" value="Homeodomain-like"/>
    <property type="match status" value="1"/>
</dbReference>
<comment type="similarity">
    <text evidence="1">Belongs to the site-specific recombinase resolvase family.</text>
</comment>
<name>A0A9Q4MFL9_XYLFS</name>
<dbReference type="AlphaFoldDB" id="A0A9Q4MFL9"/>
<protein>
    <submittedName>
        <fullName evidence="9">Recombinase family protein</fullName>
    </submittedName>
</protein>